<dbReference type="PANTHER" id="PTHR47336">
    <property type="entry name" value="TRANSCRIPTION FACTOR HMS1-RELATED"/>
    <property type="match status" value="1"/>
</dbReference>
<feature type="compositionally biased region" description="Acidic residues" evidence="1">
    <location>
        <begin position="139"/>
        <end position="149"/>
    </location>
</feature>
<dbReference type="PROSITE" id="PS50888">
    <property type="entry name" value="BHLH"/>
    <property type="match status" value="1"/>
</dbReference>
<dbReference type="EMBL" id="KV454210">
    <property type="protein sequence ID" value="ODQ60228.1"/>
    <property type="molecule type" value="Genomic_DNA"/>
</dbReference>
<dbReference type="InterPro" id="IPR019006">
    <property type="entry name" value="Sre1_C"/>
</dbReference>
<dbReference type="AlphaFoldDB" id="A0A1E3P4I9"/>
<dbReference type="GeneID" id="30201383"/>
<dbReference type="GO" id="GO:0046983">
    <property type="term" value="F:protein dimerization activity"/>
    <property type="evidence" value="ECO:0007669"/>
    <property type="project" value="InterPro"/>
</dbReference>
<evidence type="ECO:0000313" key="3">
    <source>
        <dbReference type="EMBL" id="ODQ60228.1"/>
    </source>
</evidence>
<dbReference type="Pfam" id="PF09427">
    <property type="entry name" value="DUF2014"/>
    <property type="match status" value="1"/>
</dbReference>
<feature type="region of interest" description="Disordered" evidence="1">
    <location>
        <begin position="117"/>
        <end position="176"/>
    </location>
</feature>
<feature type="compositionally biased region" description="Basic and acidic residues" evidence="1">
    <location>
        <begin position="678"/>
        <end position="688"/>
    </location>
</feature>
<dbReference type="InterPro" id="IPR052099">
    <property type="entry name" value="Regulatory_TF_Diverse"/>
</dbReference>
<dbReference type="Pfam" id="PF00010">
    <property type="entry name" value="HLH"/>
    <property type="match status" value="1"/>
</dbReference>
<protein>
    <recommendedName>
        <fullName evidence="2">BHLH domain-containing protein</fullName>
    </recommendedName>
</protein>
<feature type="region of interest" description="Disordered" evidence="1">
    <location>
        <begin position="678"/>
        <end position="739"/>
    </location>
</feature>
<dbReference type="SUPFAM" id="SSF47459">
    <property type="entry name" value="HLH, helix-loop-helix DNA-binding domain"/>
    <property type="match status" value="1"/>
</dbReference>
<feature type="region of interest" description="Disordered" evidence="1">
    <location>
        <begin position="263"/>
        <end position="308"/>
    </location>
</feature>
<proteinExistence type="predicted"/>
<dbReference type="RefSeq" id="XP_019039435.1">
    <property type="nucleotide sequence ID" value="XM_019184137.1"/>
</dbReference>
<dbReference type="Proteomes" id="UP000094112">
    <property type="component" value="Unassembled WGS sequence"/>
</dbReference>
<feature type="compositionally biased region" description="Low complexity" evidence="1">
    <location>
        <begin position="150"/>
        <end position="164"/>
    </location>
</feature>
<evidence type="ECO:0000313" key="4">
    <source>
        <dbReference type="Proteomes" id="UP000094112"/>
    </source>
</evidence>
<dbReference type="PANTHER" id="PTHR47336:SF2">
    <property type="entry name" value="TRANSCRIPTION FACTOR HMS1-RELATED"/>
    <property type="match status" value="1"/>
</dbReference>
<feature type="domain" description="BHLH" evidence="2">
    <location>
        <begin position="173"/>
        <end position="242"/>
    </location>
</feature>
<evidence type="ECO:0000259" key="2">
    <source>
        <dbReference type="PROSITE" id="PS50888"/>
    </source>
</evidence>
<reference evidence="3 4" key="1">
    <citation type="journal article" date="2016" name="Proc. Natl. Acad. Sci. U.S.A.">
        <title>Comparative genomics of biotechnologically important yeasts.</title>
        <authorList>
            <person name="Riley R."/>
            <person name="Haridas S."/>
            <person name="Wolfe K.H."/>
            <person name="Lopes M.R."/>
            <person name="Hittinger C.T."/>
            <person name="Goeker M."/>
            <person name="Salamov A.A."/>
            <person name="Wisecaver J.H."/>
            <person name="Long T.M."/>
            <person name="Calvey C.H."/>
            <person name="Aerts A.L."/>
            <person name="Barry K.W."/>
            <person name="Choi C."/>
            <person name="Clum A."/>
            <person name="Coughlan A.Y."/>
            <person name="Deshpande S."/>
            <person name="Douglass A.P."/>
            <person name="Hanson S.J."/>
            <person name="Klenk H.-P."/>
            <person name="LaButti K.M."/>
            <person name="Lapidus A."/>
            <person name="Lindquist E.A."/>
            <person name="Lipzen A.M."/>
            <person name="Meier-Kolthoff J.P."/>
            <person name="Ohm R.A."/>
            <person name="Otillar R.P."/>
            <person name="Pangilinan J.L."/>
            <person name="Peng Y."/>
            <person name="Rokas A."/>
            <person name="Rosa C.A."/>
            <person name="Scheuner C."/>
            <person name="Sibirny A.A."/>
            <person name="Slot J.C."/>
            <person name="Stielow J.B."/>
            <person name="Sun H."/>
            <person name="Kurtzman C.P."/>
            <person name="Blackwell M."/>
            <person name="Grigoriev I.V."/>
            <person name="Jeffries T.W."/>
        </authorList>
    </citation>
    <scope>NUCLEOTIDE SEQUENCE [LARGE SCALE GENOMIC DNA]</scope>
    <source>
        <strain evidence="4">ATCC 58044 / CBS 1984 / NCYC 433 / NRRL Y-366-8</strain>
    </source>
</reference>
<name>A0A1E3P4I9_WICAA</name>
<feature type="compositionally biased region" description="Polar residues" evidence="1">
    <location>
        <begin position="293"/>
        <end position="308"/>
    </location>
</feature>
<organism evidence="3 4">
    <name type="scientific">Wickerhamomyces anomalus (strain ATCC 58044 / CBS 1984 / NCYC 433 / NRRL Y-366-8)</name>
    <name type="common">Yeast</name>
    <name type="synonym">Hansenula anomala</name>
    <dbReference type="NCBI Taxonomy" id="683960"/>
    <lineage>
        <taxon>Eukaryota</taxon>
        <taxon>Fungi</taxon>
        <taxon>Dikarya</taxon>
        <taxon>Ascomycota</taxon>
        <taxon>Saccharomycotina</taxon>
        <taxon>Saccharomycetes</taxon>
        <taxon>Phaffomycetales</taxon>
        <taxon>Wickerhamomycetaceae</taxon>
        <taxon>Wickerhamomyces</taxon>
    </lineage>
</organism>
<feature type="compositionally biased region" description="Acidic residues" evidence="1">
    <location>
        <begin position="698"/>
        <end position="722"/>
    </location>
</feature>
<dbReference type="SMART" id="SM00353">
    <property type="entry name" value="HLH"/>
    <property type="match status" value="1"/>
</dbReference>
<evidence type="ECO:0000256" key="1">
    <source>
        <dbReference type="SAM" id="MobiDB-lite"/>
    </source>
</evidence>
<keyword evidence="4" id="KW-1185">Reference proteome</keyword>
<feature type="region of interest" description="Disordered" evidence="1">
    <location>
        <begin position="21"/>
        <end position="40"/>
    </location>
</feature>
<dbReference type="OrthoDB" id="2133190at2759"/>
<dbReference type="STRING" id="683960.A0A1E3P4I9"/>
<gene>
    <name evidence="3" type="ORF">WICANDRAFT_68753</name>
</gene>
<sequence>MTDVFYSFDDTDALLASLSSSSANTLSPSDNSEFSGSAKSSSYGLSPEEVIYSDNWNNNFNGADADTLNDDFFGKDLINFDANELSNNDQQVDNNNTTKVKLENNYASTFVSPESMAEGDFNTVNNKLQPQVLKREESLDSDSLSENESPDFTSSSTIKKTSSTANKVTKPKKTKATHNVIEKKYRTNINTKITALRDSVPALRMAAGDANTTINDLDGLSPAAKVNKAIVLTKATEYIKHLERKNSLLMRENQQMKHYLGSLPAQSQQQHHIPQQQFHPQPYNMPPNPQYQTSPLQNNAQPSPDSFQPANYNGQQVPIANVQQPYQMGLPGKVLMGGMATMVGQNLFNGGGDYGDFRGLSAFPIMGNPLFIKFFHMIQFLFVSLSVVYLISPALFQKSQAPKDKKTKIATVEWYELAKELVFIQIGSKLKREATQGEVDLLINQALLSSEKHSFFSLTHLLLRLFTYQPSFEVSFGKLVVAKLLLSYTDIATFINLNGIISTSLSEIANQKVSDSNCRYFFKEFKTISAQNSEAFKRLLNIVIGLPIGTNCERGVEDKGYFLILRDERVLFDYKTLLISLRANEIFREVLLEYINLTFNSEEIAKLDNEELREGKKELWNKLNLAENLAPKRSIVDIRIKLFKSILNEKYVDSVLQLVNEESKAVIATKKLNGEVVEEKLSSEEETSKPPSPILKDENEDEVYDSDESFGDSETEEEDEVEIAQPAPNPEVVESTPSSSINPKFQNLLSQDLFNALVSSSILKFAHADQHEQVSKLLKYIKFSKDELTLLSFISLYKLVQKFPKNWLEGKEGEVIENLVGHLRVWVGDSSNVNFNDLKEVGLHLKREISDNLVEVGKSFSELD</sequence>
<dbReference type="InterPro" id="IPR036638">
    <property type="entry name" value="HLH_DNA-bd_sf"/>
</dbReference>
<dbReference type="InterPro" id="IPR011598">
    <property type="entry name" value="bHLH_dom"/>
</dbReference>
<accession>A0A1E3P4I9</accession>
<dbReference type="Gene3D" id="4.10.280.10">
    <property type="entry name" value="Helix-loop-helix DNA-binding domain"/>
    <property type="match status" value="1"/>
</dbReference>
<feature type="compositionally biased region" description="Low complexity" evidence="1">
    <location>
        <begin position="266"/>
        <end position="282"/>
    </location>
</feature>